<evidence type="ECO:0000313" key="6">
    <source>
        <dbReference type="EMBL" id="QJW92926.1"/>
    </source>
</evidence>
<dbReference type="Gene3D" id="3.40.50.2000">
    <property type="entry name" value="Glycogen Phosphorylase B"/>
    <property type="match status" value="2"/>
</dbReference>
<evidence type="ECO:0000259" key="4">
    <source>
        <dbReference type="Pfam" id="PF00534"/>
    </source>
</evidence>
<dbReference type="GO" id="GO:0016757">
    <property type="term" value="F:glycosyltransferase activity"/>
    <property type="evidence" value="ECO:0007669"/>
    <property type="project" value="UniProtKB-KW"/>
</dbReference>
<reference evidence="7" key="1">
    <citation type="submission" date="2020-05" db="EMBL/GenBank/DDBJ databases">
        <title>Frigoriglobus tundricola gen. nov., sp. nov., a psychrotolerant cellulolytic planctomycete of the family Gemmataceae with two divergent copies of 16S rRNA gene.</title>
        <authorList>
            <person name="Kulichevskaya I.S."/>
            <person name="Ivanova A.A."/>
            <person name="Naumoff D.G."/>
            <person name="Beletsky A.V."/>
            <person name="Rijpstra W.I.C."/>
            <person name="Sinninghe Damste J.S."/>
            <person name="Mardanov A.V."/>
            <person name="Ravin N.V."/>
            <person name="Dedysh S.N."/>
        </authorList>
    </citation>
    <scope>NUCLEOTIDE SEQUENCE [LARGE SCALE GENOMIC DNA]</scope>
    <source>
        <strain evidence="7">PL17</strain>
    </source>
</reference>
<protein>
    <submittedName>
        <fullName evidence="6">GT4 family glycosyltransferase</fullName>
    </submittedName>
</protein>
<dbReference type="PANTHER" id="PTHR12526:SF640">
    <property type="entry name" value="COLANIC ACID BIOSYNTHESIS GLYCOSYLTRANSFERASE WCAL-RELATED"/>
    <property type="match status" value="1"/>
</dbReference>
<evidence type="ECO:0000256" key="1">
    <source>
        <dbReference type="ARBA" id="ARBA00009481"/>
    </source>
</evidence>
<evidence type="ECO:0000313" key="7">
    <source>
        <dbReference type="Proteomes" id="UP000503447"/>
    </source>
</evidence>
<dbReference type="PANTHER" id="PTHR12526">
    <property type="entry name" value="GLYCOSYLTRANSFERASE"/>
    <property type="match status" value="1"/>
</dbReference>
<keyword evidence="7" id="KW-1185">Reference proteome</keyword>
<evidence type="ECO:0000259" key="5">
    <source>
        <dbReference type="Pfam" id="PF13579"/>
    </source>
</evidence>
<gene>
    <name evidence="6" type="ORF">FTUN_0423</name>
</gene>
<evidence type="ECO:0000256" key="2">
    <source>
        <dbReference type="ARBA" id="ARBA00022676"/>
    </source>
</evidence>
<evidence type="ECO:0000256" key="3">
    <source>
        <dbReference type="ARBA" id="ARBA00022679"/>
    </source>
</evidence>
<dbReference type="InterPro" id="IPR001296">
    <property type="entry name" value="Glyco_trans_1"/>
</dbReference>
<dbReference type="EMBL" id="CP053452">
    <property type="protein sequence ID" value="QJW92926.1"/>
    <property type="molecule type" value="Genomic_DNA"/>
</dbReference>
<feature type="domain" description="Glycosyl transferase family 1" evidence="4">
    <location>
        <begin position="241"/>
        <end position="403"/>
    </location>
</feature>
<dbReference type="Pfam" id="PF00534">
    <property type="entry name" value="Glycos_transf_1"/>
    <property type="match status" value="1"/>
</dbReference>
<dbReference type="Pfam" id="PF13579">
    <property type="entry name" value="Glyco_trans_4_4"/>
    <property type="match status" value="1"/>
</dbReference>
<feature type="domain" description="Glycosyltransferase subfamily 4-like N-terminal" evidence="5">
    <location>
        <begin position="24"/>
        <end position="224"/>
    </location>
</feature>
<dbReference type="CDD" id="cd03801">
    <property type="entry name" value="GT4_PimA-like"/>
    <property type="match status" value="1"/>
</dbReference>
<name>A0A6M5YI35_9BACT</name>
<dbReference type="InterPro" id="IPR028098">
    <property type="entry name" value="Glyco_trans_4-like_N"/>
</dbReference>
<organism evidence="6 7">
    <name type="scientific">Frigoriglobus tundricola</name>
    <dbReference type="NCBI Taxonomy" id="2774151"/>
    <lineage>
        <taxon>Bacteria</taxon>
        <taxon>Pseudomonadati</taxon>
        <taxon>Planctomycetota</taxon>
        <taxon>Planctomycetia</taxon>
        <taxon>Gemmatales</taxon>
        <taxon>Gemmataceae</taxon>
        <taxon>Frigoriglobus</taxon>
    </lineage>
</organism>
<accession>A0A6M5YI35</accession>
<dbReference type="KEGG" id="ftj:FTUN_0423"/>
<comment type="similarity">
    <text evidence="1">Belongs to the glycosyltransferase group 1 family. Glycosyltransferase 4 subfamily.</text>
</comment>
<dbReference type="AlphaFoldDB" id="A0A6M5YI35"/>
<dbReference type="RefSeq" id="WP_171469228.1">
    <property type="nucleotide sequence ID" value="NZ_CP053452.2"/>
</dbReference>
<sequence>MRIAFITAGAAGMFCGSCMRDNTLVTALRRLGHDALLVPAYMPITVDEPDASQKRVFFGGINIYLEQRFWLFRHTPRFLDRLFNFRWLLKWVSRFAARAKYSEQGGLTISMLEGSHGKQAKEVASLVEFLRDEKPDVVLFTNALLSGVIPEVKRALGVPVFVTLQGDDIFLDELSPGERARCAELIRANGRSVDAYISTSAYYADHMAGYLGVPRGDICVIPPGINLTGHGGPADAPGNRAPTVGYFARICPEKGFHRAVEAFIAFRRLPDAPAARFKVSGWLGEANRPFYTEQVKRLEAAGLLGDFEHVECPTHETKVQFMRSIDVLCVPTVYREPKGLYVMEAWANGVPVLLPAHGAFPELVESTGGGLLVDPDSIDELAAGMKKVLTDHAFRQRAGRAGEAAVRARYTADAMARETVTLLERFVRPSPTPAPTA</sequence>
<keyword evidence="3 6" id="KW-0808">Transferase</keyword>
<dbReference type="SUPFAM" id="SSF53756">
    <property type="entry name" value="UDP-Glycosyltransferase/glycogen phosphorylase"/>
    <property type="match status" value="1"/>
</dbReference>
<keyword evidence="2" id="KW-0328">Glycosyltransferase</keyword>
<proteinExistence type="inferred from homology"/>
<dbReference type="Proteomes" id="UP000503447">
    <property type="component" value="Chromosome"/>
</dbReference>